<accession>A0AAJ0G602</accession>
<sequence length="85" mass="9260">MKNHMFLAMAMAQVEAITTDTSQELSIAQGAVDSLNLCLDMLRTQANVAAGAFDIDARVSLMLEVGHGYGLDLDLDPFFSDLDFF</sequence>
<name>A0AAJ0G602_9PEZI</name>
<dbReference type="AlphaFoldDB" id="A0AAJ0G602"/>
<dbReference type="Proteomes" id="UP001271007">
    <property type="component" value="Unassembled WGS sequence"/>
</dbReference>
<organism evidence="1 2">
    <name type="scientific">Extremus antarcticus</name>
    <dbReference type="NCBI Taxonomy" id="702011"/>
    <lineage>
        <taxon>Eukaryota</taxon>
        <taxon>Fungi</taxon>
        <taxon>Dikarya</taxon>
        <taxon>Ascomycota</taxon>
        <taxon>Pezizomycotina</taxon>
        <taxon>Dothideomycetes</taxon>
        <taxon>Dothideomycetidae</taxon>
        <taxon>Mycosphaerellales</taxon>
        <taxon>Extremaceae</taxon>
        <taxon>Extremus</taxon>
    </lineage>
</organism>
<evidence type="ECO:0000313" key="2">
    <source>
        <dbReference type="Proteomes" id="UP001271007"/>
    </source>
</evidence>
<evidence type="ECO:0000313" key="1">
    <source>
        <dbReference type="EMBL" id="KAK3048924.1"/>
    </source>
</evidence>
<gene>
    <name evidence="1" type="ORF">LTR09_009819</name>
</gene>
<keyword evidence="2" id="KW-1185">Reference proteome</keyword>
<comment type="caution">
    <text evidence="1">The sequence shown here is derived from an EMBL/GenBank/DDBJ whole genome shotgun (WGS) entry which is preliminary data.</text>
</comment>
<protein>
    <submittedName>
        <fullName evidence="1">Uncharacterized protein</fullName>
    </submittedName>
</protein>
<dbReference type="EMBL" id="JAWDJX010000044">
    <property type="protein sequence ID" value="KAK3048924.1"/>
    <property type="molecule type" value="Genomic_DNA"/>
</dbReference>
<proteinExistence type="predicted"/>
<reference evidence="1" key="1">
    <citation type="submission" date="2023-04" db="EMBL/GenBank/DDBJ databases">
        <title>Black Yeasts Isolated from many extreme environments.</title>
        <authorList>
            <person name="Coleine C."/>
            <person name="Stajich J.E."/>
            <person name="Selbmann L."/>
        </authorList>
    </citation>
    <scope>NUCLEOTIDE SEQUENCE</scope>
    <source>
        <strain evidence="1">CCFEE 5312</strain>
    </source>
</reference>